<feature type="transmembrane region" description="Helical" evidence="7">
    <location>
        <begin position="42"/>
        <end position="63"/>
    </location>
</feature>
<feature type="region of interest" description="Disordered" evidence="6">
    <location>
        <begin position="289"/>
        <end position="311"/>
    </location>
</feature>
<feature type="transmembrane region" description="Helical" evidence="7">
    <location>
        <begin position="149"/>
        <end position="168"/>
    </location>
</feature>
<evidence type="ECO:0000256" key="3">
    <source>
        <dbReference type="ARBA" id="ARBA00022692"/>
    </source>
</evidence>
<evidence type="ECO:0000256" key="7">
    <source>
        <dbReference type="SAM" id="Phobius"/>
    </source>
</evidence>
<organism evidence="8 9">
    <name type="scientific">Nocardioides albertanoniae</name>
    <dbReference type="NCBI Taxonomy" id="1175486"/>
    <lineage>
        <taxon>Bacteria</taxon>
        <taxon>Bacillati</taxon>
        <taxon>Actinomycetota</taxon>
        <taxon>Actinomycetes</taxon>
        <taxon>Propionibacteriales</taxon>
        <taxon>Nocardioidaceae</taxon>
        <taxon>Nocardioides</taxon>
    </lineage>
</organism>
<comment type="caution">
    <text evidence="8">The sequence shown here is derived from an EMBL/GenBank/DDBJ whole genome shotgun (WGS) entry which is preliminary data.</text>
</comment>
<dbReference type="RefSeq" id="WP_246088224.1">
    <property type="nucleotide sequence ID" value="NZ_VFOV01000001.1"/>
</dbReference>
<dbReference type="InterPro" id="IPR017039">
    <property type="entry name" value="Virul_fac_BrkB"/>
</dbReference>
<evidence type="ECO:0000313" key="9">
    <source>
        <dbReference type="Proteomes" id="UP000320209"/>
    </source>
</evidence>
<evidence type="ECO:0000256" key="1">
    <source>
        <dbReference type="ARBA" id="ARBA00004651"/>
    </source>
</evidence>
<dbReference type="PANTHER" id="PTHR30213:SF1">
    <property type="entry name" value="INNER MEMBRANE PROTEIN YHJD"/>
    <property type="match status" value="1"/>
</dbReference>
<accession>A0A543AC22</accession>
<gene>
    <name evidence="8" type="ORF">FB381_4069</name>
</gene>
<feature type="transmembrane region" description="Helical" evidence="7">
    <location>
        <begin position="100"/>
        <end position="120"/>
    </location>
</feature>
<keyword evidence="2" id="KW-1003">Cell membrane</keyword>
<dbReference type="AlphaFoldDB" id="A0A543AC22"/>
<sequence>MEKIKAKLAEMRERFPALDRVLRTQEHYGEVGAAQQAGAITYFGFLSTFPILALAFFAVGQIAKVYAGAESDLVDAIDQVLPGLVGNSPGQLKIADIESAAGAVGIVGAVGLLYAGLGFIDGLRKALEAVFVVPDKLQPGFLGAKIRDLIALIGLGAILLVAVAATGLVRTFSVNVLELIGLDEGFGWLIVLLTVVLGLAANTVLFFAMFHLAPQKGNSKRSLWAGALLGAIGFEILKQASALLLNATQGQPAFQAFGIALILVVWIHYTSMVILYAASYAHVRANPAEESEAADDVDADGADAAEDEARG</sequence>
<feature type="transmembrane region" description="Helical" evidence="7">
    <location>
        <begin position="222"/>
        <end position="245"/>
    </location>
</feature>
<feature type="transmembrane region" description="Helical" evidence="7">
    <location>
        <begin position="257"/>
        <end position="278"/>
    </location>
</feature>
<dbReference type="GO" id="GO:0005886">
    <property type="term" value="C:plasma membrane"/>
    <property type="evidence" value="ECO:0007669"/>
    <property type="project" value="UniProtKB-SubCell"/>
</dbReference>
<comment type="subcellular location">
    <subcellularLocation>
        <location evidence="1">Cell membrane</location>
        <topology evidence="1">Multi-pass membrane protein</topology>
    </subcellularLocation>
</comment>
<reference evidence="8 9" key="1">
    <citation type="submission" date="2019-06" db="EMBL/GenBank/DDBJ databases">
        <title>Sequencing the genomes of 1000 actinobacteria strains.</title>
        <authorList>
            <person name="Klenk H.-P."/>
        </authorList>
    </citation>
    <scope>NUCLEOTIDE SEQUENCE [LARGE SCALE GENOMIC DNA]</scope>
    <source>
        <strain evidence="8 9">DSM 25218</strain>
    </source>
</reference>
<dbReference type="PANTHER" id="PTHR30213">
    <property type="entry name" value="INNER MEMBRANE PROTEIN YHJD"/>
    <property type="match status" value="1"/>
</dbReference>
<evidence type="ECO:0000256" key="2">
    <source>
        <dbReference type="ARBA" id="ARBA00022475"/>
    </source>
</evidence>
<proteinExistence type="predicted"/>
<keyword evidence="3 7" id="KW-0812">Transmembrane</keyword>
<dbReference type="PIRSF" id="PIRSF035875">
    <property type="entry name" value="RNase_BN"/>
    <property type="match status" value="1"/>
</dbReference>
<evidence type="ECO:0000256" key="4">
    <source>
        <dbReference type="ARBA" id="ARBA00022989"/>
    </source>
</evidence>
<keyword evidence="4 7" id="KW-1133">Transmembrane helix</keyword>
<protein>
    <submittedName>
        <fullName evidence="8">Membrane protein</fullName>
    </submittedName>
</protein>
<evidence type="ECO:0000256" key="6">
    <source>
        <dbReference type="SAM" id="MobiDB-lite"/>
    </source>
</evidence>
<keyword evidence="5 7" id="KW-0472">Membrane</keyword>
<feature type="transmembrane region" description="Helical" evidence="7">
    <location>
        <begin position="188"/>
        <end position="210"/>
    </location>
</feature>
<dbReference type="EMBL" id="VFOV01000001">
    <property type="protein sequence ID" value="TQL70142.1"/>
    <property type="molecule type" value="Genomic_DNA"/>
</dbReference>
<dbReference type="Pfam" id="PF03631">
    <property type="entry name" value="Virul_fac_BrkB"/>
    <property type="match status" value="1"/>
</dbReference>
<evidence type="ECO:0000256" key="5">
    <source>
        <dbReference type="ARBA" id="ARBA00023136"/>
    </source>
</evidence>
<keyword evidence="9" id="KW-1185">Reference proteome</keyword>
<evidence type="ECO:0000313" key="8">
    <source>
        <dbReference type="EMBL" id="TQL70142.1"/>
    </source>
</evidence>
<dbReference type="Proteomes" id="UP000320209">
    <property type="component" value="Unassembled WGS sequence"/>
</dbReference>
<name>A0A543AC22_9ACTN</name>